<comment type="subcellular location">
    <subcellularLocation>
        <location evidence="1">Cell membrane</location>
        <topology evidence="1">Multi-pass membrane protein</topology>
    </subcellularLocation>
</comment>
<dbReference type="EMBL" id="CAEZUR010000070">
    <property type="protein sequence ID" value="CAB4611929.1"/>
    <property type="molecule type" value="Genomic_DNA"/>
</dbReference>
<evidence type="ECO:0000256" key="1">
    <source>
        <dbReference type="ARBA" id="ARBA00004651"/>
    </source>
</evidence>
<gene>
    <name evidence="7" type="ORF">UFOPK1433_00008</name>
    <name evidence="8" type="ORF">UFOPK1843_00889</name>
</gene>
<dbReference type="GO" id="GO:0015171">
    <property type="term" value="F:amino acid transmembrane transporter activity"/>
    <property type="evidence" value="ECO:0007669"/>
    <property type="project" value="TreeGrafter"/>
</dbReference>
<evidence type="ECO:0000256" key="5">
    <source>
        <dbReference type="ARBA" id="ARBA00023136"/>
    </source>
</evidence>
<feature type="transmembrane region" description="Helical" evidence="6">
    <location>
        <begin position="72"/>
        <end position="91"/>
    </location>
</feature>
<dbReference type="Pfam" id="PF01810">
    <property type="entry name" value="LysE"/>
    <property type="match status" value="1"/>
</dbReference>
<proteinExistence type="predicted"/>
<evidence type="ECO:0000256" key="6">
    <source>
        <dbReference type="SAM" id="Phobius"/>
    </source>
</evidence>
<evidence type="ECO:0000313" key="7">
    <source>
        <dbReference type="EMBL" id="CAB4532948.1"/>
    </source>
</evidence>
<evidence type="ECO:0000256" key="4">
    <source>
        <dbReference type="ARBA" id="ARBA00022989"/>
    </source>
</evidence>
<accession>A0A6J6HJ54</accession>
<evidence type="ECO:0000313" key="8">
    <source>
        <dbReference type="EMBL" id="CAB4611929.1"/>
    </source>
</evidence>
<keyword evidence="5 6" id="KW-0472">Membrane</keyword>
<feature type="transmembrane region" description="Helical" evidence="6">
    <location>
        <begin position="188"/>
        <end position="210"/>
    </location>
</feature>
<feature type="transmembrane region" description="Helical" evidence="6">
    <location>
        <begin position="39"/>
        <end position="66"/>
    </location>
</feature>
<dbReference type="PANTHER" id="PTHR30086:SF20">
    <property type="entry name" value="ARGININE EXPORTER PROTEIN ARGO-RELATED"/>
    <property type="match status" value="1"/>
</dbReference>
<feature type="transmembrane region" description="Helical" evidence="6">
    <location>
        <begin position="6"/>
        <end position="27"/>
    </location>
</feature>
<protein>
    <submittedName>
        <fullName evidence="8">Unannotated protein</fullName>
    </submittedName>
</protein>
<dbReference type="PANTHER" id="PTHR30086">
    <property type="entry name" value="ARGININE EXPORTER PROTEIN ARGO"/>
    <property type="match status" value="1"/>
</dbReference>
<dbReference type="GO" id="GO:0005886">
    <property type="term" value="C:plasma membrane"/>
    <property type="evidence" value="ECO:0007669"/>
    <property type="project" value="UniProtKB-SubCell"/>
</dbReference>
<evidence type="ECO:0000256" key="2">
    <source>
        <dbReference type="ARBA" id="ARBA00022475"/>
    </source>
</evidence>
<dbReference type="InterPro" id="IPR001123">
    <property type="entry name" value="LeuE-type"/>
</dbReference>
<name>A0A6J6HJ54_9ZZZZ</name>
<dbReference type="EMBL" id="CAEZSN010000001">
    <property type="protein sequence ID" value="CAB4532948.1"/>
    <property type="molecule type" value="Genomic_DNA"/>
</dbReference>
<evidence type="ECO:0000256" key="3">
    <source>
        <dbReference type="ARBA" id="ARBA00022692"/>
    </source>
</evidence>
<organism evidence="8">
    <name type="scientific">freshwater metagenome</name>
    <dbReference type="NCBI Taxonomy" id="449393"/>
    <lineage>
        <taxon>unclassified sequences</taxon>
        <taxon>metagenomes</taxon>
        <taxon>ecological metagenomes</taxon>
    </lineage>
</organism>
<keyword evidence="2" id="KW-1003">Cell membrane</keyword>
<feature type="transmembrane region" description="Helical" evidence="6">
    <location>
        <begin position="112"/>
        <end position="136"/>
    </location>
</feature>
<dbReference type="AlphaFoldDB" id="A0A6J6HJ54"/>
<reference evidence="8" key="1">
    <citation type="submission" date="2020-05" db="EMBL/GenBank/DDBJ databases">
        <authorList>
            <person name="Chiriac C."/>
            <person name="Salcher M."/>
            <person name="Ghai R."/>
            <person name="Kavagutti S V."/>
        </authorList>
    </citation>
    <scope>NUCLEOTIDE SEQUENCE</scope>
</reference>
<keyword evidence="3 6" id="KW-0812">Transmembrane</keyword>
<keyword evidence="4 6" id="KW-1133">Transmembrane helix</keyword>
<feature type="transmembrane region" description="Helical" evidence="6">
    <location>
        <begin position="148"/>
        <end position="167"/>
    </location>
</feature>
<sequence>MWELFTIGFLAGLALAIPVGPMAILLVNTTISRGLRHGVVGALGMATVDGVYALAVFVIGGIIASALASLKLVFGLVGAAILLFLGVQTLVKNLQLLGKTDLPANVATEKSSVAKTFGTFVAATVVNPPTALYFLAIAPNVANMGFELSFSTATIFALAVLIGSLIWQESLVFVGLAVRGITSNRFRVWLGLLGGLLIIGLALSIGYRAIWS</sequence>